<keyword evidence="3" id="KW-0520">NAD</keyword>
<dbReference type="PANTHER" id="PTHR32009:SF39">
    <property type="entry name" value="TIR DOMAIN-CONTAINING PROTEIN"/>
    <property type="match status" value="1"/>
</dbReference>
<protein>
    <recommendedName>
        <fullName evidence="1">ADP-ribosyl cyclase/cyclic ADP-ribose hydrolase</fullName>
        <ecNumber evidence="1">3.2.2.6</ecNumber>
    </recommendedName>
</protein>
<evidence type="ECO:0000256" key="1">
    <source>
        <dbReference type="ARBA" id="ARBA00011982"/>
    </source>
</evidence>
<dbReference type="EC" id="3.2.2.6" evidence="1"/>
<keyword evidence="7" id="KW-1185">Reference proteome</keyword>
<evidence type="ECO:0000259" key="5">
    <source>
        <dbReference type="PROSITE" id="PS50104"/>
    </source>
</evidence>
<dbReference type="InterPro" id="IPR035897">
    <property type="entry name" value="Toll_tir_struct_dom_sf"/>
</dbReference>
<dbReference type="PANTHER" id="PTHR32009">
    <property type="entry name" value="TMV RESISTANCE PROTEIN N-LIKE"/>
    <property type="match status" value="1"/>
</dbReference>
<evidence type="ECO:0000313" key="7">
    <source>
        <dbReference type="Proteomes" id="UP001497516"/>
    </source>
</evidence>
<name>A0AAV2FSQ3_9ROSI</name>
<reference evidence="6 7" key="1">
    <citation type="submission" date="2024-04" db="EMBL/GenBank/DDBJ databases">
        <authorList>
            <person name="Fracassetti M."/>
        </authorList>
    </citation>
    <scope>NUCLEOTIDE SEQUENCE [LARGE SCALE GENOMIC DNA]</scope>
</reference>
<evidence type="ECO:0000256" key="2">
    <source>
        <dbReference type="ARBA" id="ARBA00022801"/>
    </source>
</evidence>
<evidence type="ECO:0000256" key="3">
    <source>
        <dbReference type="ARBA" id="ARBA00023027"/>
    </source>
</evidence>
<dbReference type="AlphaFoldDB" id="A0AAV2FSQ3"/>
<gene>
    <name evidence="6" type="ORF">LTRI10_LOCUS41112</name>
</gene>
<dbReference type="EMBL" id="OZ034820">
    <property type="protein sequence ID" value="CAL1401027.1"/>
    <property type="molecule type" value="Genomic_DNA"/>
</dbReference>
<evidence type="ECO:0000256" key="4">
    <source>
        <dbReference type="ARBA" id="ARBA00047304"/>
    </source>
</evidence>
<dbReference type="GO" id="GO:0007165">
    <property type="term" value="P:signal transduction"/>
    <property type="evidence" value="ECO:0007669"/>
    <property type="project" value="InterPro"/>
</dbReference>
<feature type="domain" description="TIR" evidence="5">
    <location>
        <begin position="47"/>
        <end position="217"/>
    </location>
</feature>
<proteinExistence type="predicted"/>
<dbReference type="PROSITE" id="PS50104">
    <property type="entry name" value="TIR"/>
    <property type="match status" value="1"/>
</dbReference>
<sequence length="497" mass="55794">MESATLSTAFTSFRRHVRPDLPHRPIHASWRRNQTSPLPISSTGRRQRFDVFLSFHGHDARHRIVDHLYAALLRKGTKPFKDDTEMERGLDVEEAISTAIEDSSIYLLLLSPGYASSAFCMDEAVEIMQRCGSGSGSGGRVALPIFYLISPDDVSLPTAGCFKQHFLSHFDKFTYGRVQGWMDAFSSIGKIGGWVHENGRSEALLVEEVSTTIQKLVLKMRSTRHDIFTKYSPPSPLSWLQLASSTSAHNDQHMELEYFQPQMISSTQGNDRIVRIPKPDHGVENQHSLQLCLVAQHYSRPGARGQLDITMNSITTIATEARSLWKDENIQVEPLDAANNINGYIIRFLNEDTRNWVLESSPCLINGTQFYMRKWKGPSSSSLLTIPMWVRLYDVPEEYMNPKGLSYIASALGKPMYVDRATADCCYNHSSGSRDKIPAYAKVCVEISPKDQGIITFRPAAERTMVIAIGDEKENLVIVNAVYQLEEDGQGEGELVV</sequence>
<dbReference type="Pfam" id="PF01582">
    <property type="entry name" value="TIR"/>
    <property type="match status" value="1"/>
</dbReference>
<accession>A0AAV2FSQ3</accession>
<dbReference type="GO" id="GO:0061809">
    <property type="term" value="F:NAD+ nucleosidase activity, cyclic ADP-ribose generating"/>
    <property type="evidence" value="ECO:0007669"/>
    <property type="project" value="UniProtKB-EC"/>
</dbReference>
<evidence type="ECO:0000313" key="6">
    <source>
        <dbReference type="EMBL" id="CAL1401027.1"/>
    </source>
</evidence>
<dbReference type="InterPro" id="IPR000157">
    <property type="entry name" value="TIR_dom"/>
</dbReference>
<dbReference type="SUPFAM" id="SSF52200">
    <property type="entry name" value="Toll/Interleukin receptor TIR domain"/>
    <property type="match status" value="1"/>
</dbReference>
<dbReference type="Gene3D" id="3.40.50.10140">
    <property type="entry name" value="Toll/interleukin-1 receptor homology (TIR) domain"/>
    <property type="match status" value="1"/>
</dbReference>
<dbReference type="SMART" id="SM00255">
    <property type="entry name" value="TIR"/>
    <property type="match status" value="1"/>
</dbReference>
<keyword evidence="2" id="KW-0378">Hydrolase</keyword>
<organism evidence="6 7">
    <name type="scientific">Linum trigynum</name>
    <dbReference type="NCBI Taxonomy" id="586398"/>
    <lineage>
        <taxon>Eukaryota</taxon>
        <taxon>Viridiplantae</taxon>
        <taxon>Streptophyta</taxon>
        <taxon>Embryophyta</taxon>
        <taxon>Tracheophyta</taxon>
        <taxon>Spermatophyta</taxon>
        <taxon>Magnoliopsida</taxon>
        <taxon>eudicotyledons</taxon>
        <taxon>Gunneridae</taxon>
        <taxon>Pentapetalae</taxon>
        <taxon>rosids</taxon>
        <taxon>fabids</taxon>
        <taxon>Malpighiales</taxon>
        <taxon>Linaceae</taxon>
        <taxon>Linum</taxon>
    </lineage>
</organism>
<dbReference type="Proteomes" id="UP001497516">
    <property type="component" value="Chromosome 7"/>
</dbReference>
<comment type="catalytic activity">
    <reaction evidence="4">
        <text>NAD(+) + H2O = ADP-D-ribose + nicotinamide + H(+)</text>
        <dbReference type="Rhea" id="RHEA:16301"/>
        <dbReference type="ChEBI" id="CHEBI:15377"/>
        <dbReference type="ChEBI" id="CHEBI:15378"/>
        <dbReference type="ChEBI" id="CHEBI:17154"/>
        <dbReference type="ChEBI" id="CHEBI:57540"/>
        <dbReference type="ChEBI" id="CHEBI:57967"/>
        <dbReference type="EC" id="3.2.2.6"/>
    </reaction>
    <physiologicalReaction direction="left-to-right" evidence="4">
        <dbReference type="Rhea" id="RHEA:16302"/>
    </physiologicalReaction>
</comment>